<proteinExistence type="predicted"/>
<dbReference type="Pfam" id="PF05553">
    <property type="entry name" value="DUF761"/>
    <property type="match status" value="1"/>
</dbReference>
<accession>A0AAD2E320</accession>
<evidence type="ECO:0000313" key="1">
    <source>
        <dbReference type="EMBL" id="CAI9775404.1"/>
    </source>
</evidence>
<dbReference type="AlphaFoldDB" id="A0AAD2E320"/>
<dbReference type="Proteomes" id="UP000834106">
    <property type="component" value="Chromosome 13"/>
</dbReference>
<protein>
    <submittedName>
        <fullName evidence="1">Uncharacterized protein</fullName>
    </submittedName>
</protein>
<dbReference type="PANTHER" id="PTHR34059">
    <property type="entry name" value="EXPRESSED PROTEIN"/>
    <property type="match status" value="1"/>
</dbReference>
<evidence type="ECO:0000313" key="2">
    <source>
        <dbReference type="Proteomes" id="UP000834106"/>
    </source>
</evidence>
<dbReference type="InterPro" id="IPR008480">
    <property type="entry name" value="DUF761_pln"/>
</dbReference>
<keyword evidence="2" id="KW-1185">Reference proteome</keyword>
<sequence>MALKLAASRLKLLRNKKEVPVLRLCAAQAFSHERIEEEISCNSVALSFLQTSWVNTKPQQLSHGCCLIESEEDSRCEFDTSSDSKDAGTFLDDNSELEGSEVDRKADEFIAKFREQIRLQKIASAKGNGGC</sequence>
<reference evidence="1" key="1">
    <citation type="submission" date="2023-05" db="EMBL/GenBank/DDBJ databases">
        <authorList>
            <person name="Huff M."/>
        </authorList>
    </citation>
    <scope>NUCLEOTIDE SEQUENCE</scope>
</reference>
<dbReference type="PANTHER" id="PTHR34059:SF6">
    <property type="entry name" value="DUF4408 DOMAIN-CONTAINING PROTEIN"/>
    <property type="match status" value="1"/>
</dbReference>
<organism evidence="1 2">
    <name type="scientific">Fraxinus pennsylvanica</name>
    <dbReference type="NCBI Taxonomy" id="56036"/>
    <lineage>
        <taxon>Eukaryota</taxon>
        <taxon>Viridiplantae</taxon>
        <taxon>Streptophyta</taxon>
        <taxon>Embryophyta</taxon>
        <taxon>Tracheophyta</taxon>
        <taxon>Spermatophyta</taxon>
        <taxon>Magnoliopsida</taxon>
        <taxon>eudicotyledons</taxon>
        <taxon>Gunneridae</taxon>
        <taxon>Pentapetalae</taxon>
        <taxon>asterids</taxon>
        <taxon>lamiids</taxon>
        <taxon>Lamiales</taxon>
        <taxon>Oleaceae</taxon>
        <taxon>Oleeae</taxon>
        <taxon>Fraxinus</taxon>
    </lineage>
</organism>
<gene>
    <name evidence="1" type="ORF">FPE_LOCUS22834</name>
</gene>
<name>A0AAD2E320_9LAMI</name>
<dbReference type="EMBL" id="OU503048">
    <property type="protein sequence ID" value="CAI9775404.1"/>
    <property type="molecule type" value="Genomic_DNA"/>
</dbReference>